<dbReference type="Proteomes" id="UP000471640">
    <property type="component" value="Unassembled WGS sequence"/>
</dbReference>
<organism evidence="1 2">
    <name type="scientific">Thiorhodococcus mannitoliphagus</name>
    <dbReference type="NCBI Taxonomy" id="329406"/>
    <lineage>
        <taxon>Bacteria</taxon>
        <taxon>Pseudomonadati</taxon>
        <taxon>Pseudomonadota</taxon>
        <taxon>Gammaproteobacteria</taxon>
        <taxon>Chromatiales</taxon>
        <taxon>Chromatiaceae</taxon>
        <taxon>Thiorhodococcus</taxon>
    </lineage>
</organism>
<dbReference type="EMBL" id="JAAIJR010000027">
    <property type="protein sequence ID" value="NEX20375.1"/>
    <property type="molecule type" value="Genomic_DNA"/>
</dbReference>
<evidence type="ECO:0000313" key="1">
    <source>
        <dbReference type="EMBL" id="NEX20375.1"/>
    </source>
</evidence>
<reference evidence="2" key="1">
    <citation type="journal article" date="2020" name="Microbiol. Resour. Announc.">
        <title>Draft Genome Sequences of Thiorhodococcus mannitoliphagus and Thiorhodococcus minor, Purple Sulfur Photosynthetic Bacteria in the Gammaproteobacterial Family Chromatiaceae.</title>
        <authorList>
            <person name="Aviles F.A."/>
            <person name="Meyer T.E."/>
            <person name="Kyndt J.A."/>
        </authorList>
    </citation>
    <scope>NUCLEOTIDE SEQUENCE [LARGE SCALE GENOMIC DNA]</scope>
    <source>
        <strain evidence="2">DSM 18266</strain>
    </source>
</reference>
<keyword evidence="2" id="KW-1185">Reference proteome</keyword>
<gene>
    <name evidence="1" type="ORF">G3480_08650</name>
</gene>
<comment type="caution">
    <text evidence="1">The sequence shown here is derived from an EMBL/GenBank/DDBJ whole genome shotgun (WGS) entry which is preliminary data.</text>
</comment>
<reference evidence="1 2" key="2">
    <citation type="submission" date="2020-02" db="EMBL/GenBank/DDBJ databases">
        <title>Genome sequences of Thiorhodococcus mannitoliphagus and Thiorhodococcus minor, purple sulfur photosynthetic bacteria in the gammaproteobacterial family, Chromatiaceae.</title>
        <authorList>
            <person name="Aviles F.A."/>
            <person name="Meyer T.E."/>
            <person name="Kyndt J.A."/>
        </authorList>
    </citation>
    <scope>NUCLEOTIDE SEQUENCE [LARGE SCALE GENOMIC DNA]</scope>
    <source>
        <strain evidence="1 2">DSM 18266</strain>
    </source>
</reference>
<protein>
    <submittedName>
        <fullName evidence="1">Uncharacterized protein</fullName>
    </submittedName>
</protein>
<name>A0A6P1DXL2_9GAMM</name>
<dbReference type="AlphaFoldDB" id="A0A6P1DXL2"/>
<proteinExistence type="predicted"/>
<dbReference type="RefSeq" id="WP_164653473.1">
    <property type="nucleotide sequence ID" value="NZ_JAAIJR010000027.1"/>
</dbReference>
<accession>A0A6P1DXL2</accession>
<evidence type="ECO:0000313" key="2">
    <source>
        <dbReference type="Proteomes" id="UP000471640"/>
    </source>
</evidence>
<sequence>MKTEAEIRMAGMQALIGALGLVEAERFLAAVSRDKFDYTEWRRTGLPDLSIDEIAAAANQLSDQLNHE</sequence>